<accession>A0ABY1PZG2</accession>
<organism evidence="2 3">
    <name type="scientific">Neorhodopirellula lusitana</name>
    <dbReference type="NCBI Taxonomy" id="445327"/>
    <lineage>
        <taxon>Bacteria</taxon>
        <taxon>Pseudomonadati</taxon>
        <taxon>Planctomycetota</taxon>
        <taxon>Planctomycetia</taxon>
        <taxon>Pirellulales</taxon>
        <taxon>Pirellulaceae</taxon>
        <taxon>Neorhodopirellula</taxon>
    </lineage>
</organism>
<dbReference type="InterPro" id="IPR036439">
    <property type="entry name" value="Dockerin_dom_sf"/>
</dbReference>
<dbReference type="EMBL" id="FXUG01000004">
    <property type="protein sequence ID" value="SMP52896.1"/>
    <property type="molecule type" value="Genomic_DNA"/>
</dbReference>
<gene>
    <name evidence="2" type="ORF">SAMN06265222_10418</name>
</gene>
<sequence>MAASLGIPTGVTLDDTDEFLLGRVAVTPVFLESDGSFDTETEDWSEEQITEVLDKILTGVNWWSDALDQLDTVHSLEFVIDDTYARDPVEIPYEPINRESDDYHVYATNFLDFAGISSSLGLSDRIQTFNSSQREALDTDWAFTIFVADASNDLDGFFPSSGSHRGAFAFAGNGFFVTTSERPASTIAHEMGHIFWAYDEYAGGSNYYASRGYYNTQNTNAIDNPTPGFEQEVSLMAGLNLLYTAYDTHESAASTFALVGWQDSDGNGVFDVLDVPLTLEGTGLLNEATGQFHLLAEASVQTLANQNTSGPQSDITINRVSRLEMSIDGGDWTTVVSPDTPTASFDLDIDVPASFSTISFRVIDAETGITSPILSGTSTTPLLNSSPVIGYGYIDNDRDGLRDADEQVLQNATIDVRTGDGDELPTGSIDVSSFPTYSDITSLNGVTLQGSTVATGVNLQVRSDDQLDDQLLFHVYDDQLDNWTSNLDQRLGFEALFDEPTGYVEVDVIGVSATSYARIEAYNSAGDLISRVTTDVRNHANGFLAAGESQTLTLTDPQNEIVRVVIYGHAESSVAVTAIRYGNLSPILTNTHGAFSVASLPDGEYEVTLTPENTDFLGSTETILVSSGELVGGPVEFTARPTVSPRHNDSLSEDVDQSGSVTAVDALQVINDLNANGSRELAWDDSEGNKVDVNNDGVVTTLDALRIINYLNSQEVAEPEPSSMAVSTSESETDDELKSSSEPIAASEDDDETTGDKVPADNSFDEVLSQPIKWVAQSMSDDDSIRFA</sequence>
<feature type="region of interest" description="Disordered" evidence="1">
    <location>
        <begin position="716"/>
        <end position="766"/>
    </location>
</feature>
<dbReference type="InterPro" id="IPR002105">
    <property type="entry name" value="Dockerin_1_rpt"/>
</dbReference>
<protein>
    <submittedName>
        <fullName evidence="2">Dockerin type I repeat-containing protein</fullName>
    </submittedName>
</protein>
<reference evidence="2 3" key="1">
    <citation type="submission" date="2017-05" db="EMBL/GenBank/DDBJ databases">
        <authorList>
            <person name="Varghese N."/>
            <person name="Submissions S."/>
        </authorList>
    </citation>
    <scope>NUCLEOTIDE SEQUENCE [LARGE SCALE GENOMIC DNA]</scope>
    <source>
        <strain evidence="2 3">DSM 25457</strain>
    </source>
</reference>
<keyword evidence="3" id="KW-1185">Reference proteome</keyword>
<evidence type="ECO:0000313" key="2">
    <source>
        <dbReference type="EMBL" id="SMP52896.1"/>
    </source>
</evidence>
<name>A0ABY1PZG2_9BACT</name>
<dbReference type="SUPFAM" id="SSF63446">
    <property type="entry name" value="Type I dockerin domain"/>
    <property type="match status" value="1"/>
</dbReference>
<evidence type="ECO:0000313" key="3">
    <source>
        <dbReference type="Proteomes" id="UP001158067"/>
    </source>
</evidence>
<dbReference type="Proteomes" id="UP001158067">
    <property type="component" value="Unassembled WGS sequence"/>
</dbReference>
<evidence type="ECO:0000256" key="1">
    <source>
        <dbReference type="SAM" id="MobiDB-lite"/>
    </source>
</evidence>
<comment type="caution">
    <text evidence="2">The sequence shown here is derived from an EMBL/GenBank/DDBJ whole genome shotgun (WGS) entry which is preliminary data.</text>
</comment>
<proteinExistence type="predicted"/>
<dbReference type="Gene3D" id="1.10.1330.10">
    <property type="entry name" value="Dockerin domain"/>
    <property type="match status" value="1"/>
</dbReference>
<dbReference type="Pfam" id="PF00404">
    <property type="entry name" value="Dockerin_1"/>
    <property type="match status" value="1"/>
</dbReference>